<gene>
    <name evidence="3" type="ORF">V6N12_045983</name>
</gene>
<dbReference type="EMBL" id="JBBPBM010000003">
    <property type="protein sequence ID" value="KAK8593910.1"/>
    <property type="molecule type" value="Genomic_DNA"/>
</dbReference>
<reference evidence="3 4" key="1">
    <citation type="journal article" date="2024" name="G3 (Bethesda)">
        <title>Genome assembly of Hibiscus sabdariffa L. provides insights into metabolisms of medicinal natural products.</title>
        <authorList>
            <person name="Kim T."/>
        </authorList>
    </citation>
    <scope>NUCLEOTIDE SEQUENCE [LARGE SCALE GENOMIC DNA]</scope>
    <source>
        <strain evidence="3">TK-2024</strain>
        <tissue evidence="3">Old leaves</tissue>
    </source>
</reference>
<dbReference type="PANTHER" id="PTHR34964:SF14">
    <property type="entry name" value="MEMBRANE LIPOPROTEIN"/>
    <property type="match status" value="1"/>
</dbReference>
<sequence>MKETIQDDVRIYMVSTFFFVSVVTGGAFLCLYMFQPEEDSTPWYPVVGIVLVGIPWIFWITTYMYRCVAHCFCASNGGNSNREHSSLTKKQCCSSKGSRTGTPDGDQRHVRFGDVVVVRSREYNWDEHGGESSQDGQQFPETEHQLFRDGIASDQDHISAASRKGEEPLTV</sequence>
<organism evidence="3 4">
    <name type="scientific">Hibiscus sabdariffa</name>
    <name type="common">roselle</name>
    <dbReference type="NCBI Taxonomy" id="183260"/>
    <lineage>
        <taxon>Eukaryota</taxon>
        <taxon>Viridiplantae</taxon>
        <taxon>Streptophyta</taxon>
        <taxon>Embryophyta</taxon>
        <taxon>Tracheophyta</taxon>
        <taxon>Spermatophyta</taxon>
        <taxon>Magnoliopsida</taxon>
        <taxon>eudicotyledons</taxon>
        <taxon>Gunneridae</taxon>
        <taxon>Pentapetalae</taxon>
        <taxon>rosids</taxon>
        <taxon>malvids</taxon>
        <taxon>Malvales</taxon>
        <taxon>Malvaceae</taxon>
        <taxon>Malvoideae</taxon>
        <taxon>Hibiscus</taxon>
    </lineage>
</organism>
<feature type="compositionally biased region" description="Polar residues" evidence="1">
    <location>
        <begin position="131"/>
        <end position="140"/>
    </location>
</feature>
<evidence type="ECO:0008006" key="5">
    <source>
        <dbReference type="Google" id="ProtNLM"/>
    </source>
</evidence>
<feature type="transmembrane region" description="Helical" evidence="2">
    <location>
        <begin position="12"/>
        <end position="34"/>
    </location>
</feature>
<accession>A0ABR2G4C5</accession>
<proteinExistence type="predicted"/>
<evidence type="ECO:0000256" key="1">
    <source>
        <dbReference type="SAM" id="MobiDB-lite"/>
    </source>
</evidence>
<protein>
    <recommendedName>
        <fullName evidence="5">Transmembrane protein</fullName>
    </recommendedName>
</protein>
<dbReference type="PANTHER" id="PTHR34964">
    <property type="entry name" value="MEMBRANE LIPOPROTEIN-RELATED"/>
    <property type="match status" value="1"/>
</dbReference>
<keyword evidence="2" id="KW-0472">Membrane</keyword>
<evidence type="ECO:0000313" key="3">
    <source>
        <dbReference type="EMBL" id="KAK8593910.1"/>
    </source>
</evidence>
<comment type="caution">
    <text evidence="3">The sequence shown here is derived from an EMBL/GenBank/DDBJ whole genome shotgun (WGS) entry which is preliminary data.</text>
</comment>
<keyword evidence="4" id="KW-1185">Reference proteome</keyword>
<evidence type="ECO:0000256" key="2">
    <source>
        <dbReference type="SAM" id="Phobius"/>
    </source>
</evidence>
<keyword evidence="2" id="KW-0812">Transmembrane</keyword>
<keyword evidence="2" id="KW-1133">Transmembrane helix</keyword>
<feature type="transmembrane region" description="Helical" evidence="2">
    <location>
        <begin position="46"/>
        <end position="65"/>
    </location>
</feature>
<name>A0ABR2G4C5_9ROSI</name>
<evidence type="ECO:0000313" key="4">
    <source>
        <dbReference type="Proteomes" id="UP001472677"/>
    </source>
</evidence>
<feature type="region of interest" description="Disordered" evidence="1">
    <location>
        <begin position="126"/>
        <end position="171"/>
    </location>
</feature>
<dbReference type="Proteomes" id="UP001472677">
    <property type="component" value="Unassembled WGS sequence"/>
</dbReference>